<gene>
    <name evidence="2" type="ORF">FJT64_006724</name>
</gene>
<feature type="domain" description="Endonuclease/exonuclease/phosphatase" evidence="1">
    <location>
        <begin position="22"/>
        <end position="124"/>
    </location>
</feature>
<proteinExistence type="predicted"/>
<protein>
    <recommendedName>
        <fullName evidence="1">Endonuclease/exonuclease/phosphatase domain-containing protein</fullName>
    </recommendedName>
</protein>
<dbReference type="PANTHER" id="PTHR33395:SF22">
    <property type="entry name" value="REVERSE TRANSCRIPTASE DOMAIN-CONTAINING PROTEIN"/>
    <property type="match status" value="1"/>
</dbReference>
<dbReference type="InterPro" id="IPR005135">
    <property type="entry name" value="Endo/exonuclease/phosphatase"/>
</dbReference>
<dbReference type="Proteomes" id="UP000440578">
    <property type="component" value="Unassembled WGS sequence"/>
</dbReference>
<keyword evidence="3" id="KW-1185">Reference proteome</keyword>
<evidence type="ECO:0000313" key="3">
    <source>
        <dbReference type="Proteomes" id="UP000440578"/>
    </source>
</evidence>
<dbReference type="GO" id="GO:0061343">
    <property type="term" value="P:cell adhesion involved in heart morphogenesis"/>
    <property type="evidence" value="ECO:0007669"/>
    <property type="project" value="TreeGrafter"/>
</dbReference>
<dbReference type="Pfam" id="PF03372">
    <property type="entry name" value="Exo_endo_phos"/>
    <property type="match status" value="1"/>
</dbReference>
<dbReference type="PANTHER" id="PTHR33395">
    <property type="entry name" value="TRANSCRIPTASE, PUTATIVE-RELATED-RELATED"/>
    <property type="match status" value="1"/>
</dbReference>
<comment type="caution">
    <text evidence="2">The sequence shown here is derived from an EMBL/GenBank/DDBJ whole genome shotgun (WGS) entry which is preliminary data.</text>
</comment>
<dbReference type="GO" id="GO:0007508">
    <property type="term" value="P:larval heart development"/>
    <property type="evidence" value="ECO:0007669"/>
    <property type="project" value="TreeGrafter"/>
</dbReference>
<sequence>MTTSALESLWLRLTLKSPIVVGAVYRPPSSPMTPALDDMHNQLTSVLGRDLPVYLLGDTNIDVSRPEKQGVTSYLQQLSDLSLTQLITAPTRPGQNPTLIDHFITNKPELTSNARVVSCNISDHDLIAATVSVVKTRHVVNTINVRSTRRVNTDALCLDLLQADWSPLYGANSTSDKWSCFLSTWSPIIDAHMPMRVIKLKHRPYPWLQDDDVREAMAARDQARVDRQLTPCDATEAEFRLRRNAVNYRNCLPRCDR</sequence>
<evidence type="ECO:0000313" key="2">
    <source>
        <dbReference type="EMBL" id="KAF0295804.1"/>
    </source>
</evidence>
<dbReference type="AlphaFoldDB" id="A0A6A4VW23"/>
<dbReference type="InterPro" id="IPR036691">
    <property type="entry name" value="Endo/exonu/phosph_ase_sf"/>
</dbReference>
<dbReference type="GO" id="GO:0031012">
    <property type="term" value="C:extracellular matrix"/>
    <property type="evidence" value="ECO:0007669"/>
    <property type="project" value="TreeGrafter"/>
</dbReference>
<name>A0A6A4VW23_AMPAM</name>
<evidence type="ECO:0000259" key="1">
    <source>
        <dbReference type="Pfam" id="PF03372"/>
    </source>
</evidence>
<dbReference type="OrthoDB" id="6340572at2759"/>
<dbReference type="SUPFAM" id="SSF56219">
    <property type="entry name" value="DNase I-like"/>
    <property type="match status" value="1"/>
</dbReference>
<accession>A0A6A4VW23</accession>
<reference evidence="2 3" key="1">
    <citation type="submission" date="2019-07" db="EMBL/GenBank/DDBJ databases">
        <title>Draft genome assembly of a fouling barnacle, Amphibalanus amphitrite (Darwin, 1854): The first reference genome for Thecostraca.</title>
        <authorList>
            <person name="Kim W."/>
        </authorList>
    </citation>
    <scope>NUCLEOTIDE SEQUENCE [LARGE SCALE GENOMIC DNA]</scope>
    <source>
        <strain evidence="2">SNU_AA5</strain>
        <tissue evidence="2">Soma without cirri and trophi</tissue>
    </source>
</reference>
<dbReference type="GO" id="GO:0003824">
    <property type="term" value="F:catalytic activity"/>
    <property type="evidence" value="ECO:0007669"/>
    <property type="project" value="InterPro"/>
</dbReference>
<dbReference type="EMBL" id="VIIS01001597">
    <property type="protein sequence ID" value="KAF0295804.1"/>
    <property type="molecule type" value="Genomic_DNA"/>
</dbReference>
<organism evidence="2 3">
    <name type="scientific">Amphibalanus amphitrite</name>
    <name type="common">Striped barnacle</name>
    <name type="synonym">Balanus amphitrite</name>
    <dbReference type="NCBI Taxonomy" id="1232801"/>
    <lineage>
        <taxon>Eukaryota</taxon>
        <taxon>Metazoa</taxon>
        <taxon>Ecdysozoa</taxon>
        <taxon>Arthropoda</taxon>
        <taxon>Crustacea</taxon>
        <taxon>Multicrustacea</taxon>
        <taxon>Cirripedia</taxon>
        <taxon>Thoracica</taxon>
        <taxon>Thoracicalcarea</taxon>
        <taxon>Balanomorpha</taxon>
        <taxon>Balanoidea</taxon>
        <taxon>Balanidae</taxon>
        <taxon>Amphibalaninae</taxon>
        <taxon>Amphibalanus</taxon>
    </lineage>
</organism>
<dbReference type="Gene3D" id="3.60.10.10">
    <property type="entry name" value="Endonuclease/exonuclease/phosphatase"/>
    <property type="match status" value="1"/>
</dbReference>